<protein>
    <submittedName>
        <fullName evidence="1">ComF operon protein 2 ComFB</fullName>
    </submittedName>
    <submittedName>
        <fullName evidence="2">Competence protein</fullName>
    </submittedName>
</protein>
<dbReference type="AlphaFoldDB" id="A0A2A7MGV0"/>
<name>A0A2A7MGV0_9CLOT</name>
<dbReference type="Proteomes" id="UP000220840">
    <property type="component" value="Unassembled WGS sequence"/>
</dbReference>
<dbReference type="EMBL" id="CAMTCP010000210">
    <property type="protein sequence ID" value="CAI3588795.1"/>
    <property type="molecule type" value="Genomic_DNA"/>
</dbReference>
<dbReference type="STRING" id="137838.GCA_001458595_02193"/>
<organism evidence="2 3">
    <name type="scientific">Clostridium neonatale</name>
    <dbReference type="NCBI Taxonomy" id="137838"/>
    <lineage>
        <taxon>Bacteria</taxon>
        <taxon>Bacillati</taxon>
        <taxon>Bacillota</taxon>
        <taxon>Clostridia</taxon>
        <taxon>Eubacteriales</taxon>
        <taxon>Clostridiaceae</taxon>
        <taxon>Clostridium</taxon>
    </lineage>
</organism>
<reference evidence="1" key="2">
    <citation type="submission" date="2022-10" db="EMBL/GenBank/DDBJ databases">
        <authorList>
            <person name="Aires J."/>
            <person name="Mesa V."/>
        </authorList>
    </citation>
    <scope>NUCLEOTIDE SEQUENCE</scope>
    <source>
        <strain evidence="1">Clostridium neonatale JD116</strain>
    </source>
</reference>
<comment type="caution">
    <text evidence="2">The sequence shown here is derived from an EMBL/GenBank/DDBJ whole genome shotgun (WGS) entry which is preliminary data.</text>
</comment>
<reference evidence="2 3" key="1">
    <citation type="submission" date="2017-10" db="EMBL/GenBank/DDBJ databases">
        <title>Effective Description of Clostridium neonatale sp. nov. linked to necrotizing enterocolitis in neonates and a clarification of species assignable to the genus Clostridium (Prazmowski 1880) emend. Lawson and Rainey 2016.</title>
        <authorList>
            <person name="Bernard K."/>
            <person name="Burdz T."/>
            <person name="Wiebe D."/>
            <person name="Balcewich B."/>
            <person name="Alfa M."/>
            <person name="Bernier A.-M."/>
        </authorList>
    </citation>
    <scope>NUCLEOTIDE SEQUENCE [LARGE SCALE GENOMIC DNA]</scope>
    <source>
        <strain evidence="2 3">LCDC99A005</strain>
    </source>
</reference>
<evidence type="ECO:0000313" key="2">
    <source>
        <dbReference type="EMBL" id="PEG30829.1"/>
    </source>
</evidence>
<keyword evidence="3" id="KW-1185">Reference proteome</keyword>
<gene>
    <name evidence="1" type="ORF">CNEO2_280059</name>
    <name evidence="2" type="ORF">CQ394_03660</name>
</gene>
<dbReference type="OrthoDB" id="5616024at2"/>
<evidence type="ECO:0000313" key="1">
    <source>
        <dbReference type="EMBL" id="CAI3588795.1"/>
    </source>
</evidence>
<proteinExistence type="predicted"/>
<dbReference type="RefSeq" id="WP_058294996.1">
    <property type="nucleotide sequence ID" value="NZ_CAKJVD010000017.1"/>
</dbReference>
<dbReference type="Proteomes" id="UP001189143">
    <property type="component" value="Unassembled WGS sequence"/>
</dbReference>
<dbReference type="Pfam" id="PF10719">
    <property type="entry name" value="ComFB"/>
    <property type="match status" value="1"/>
</dbReference>
<dbReference type="EMBL" id="PDCJ01000001">
    <property type="protein sequence ID" value="PEG30829.1"/>
    <property type="molecule type" value="Genomic_DNA"/>
</dbReference>
<accession>A0A2A7MGV0</accession>
<evidence type="ECO:0000313" key="3">
    <source>
        <dbReference type="Proteomes" id="UP000220840"/>
    </source>
</evidence>
<dbReference type="InterPro" id="IPR019657">
    <property type="entry name" value="ComFB"/>
</dbReference>
<dbReference type="GeneID" id="68877198"/>
<sequence length="89" mass="10462">MEEVTNYMENWVRDCMEELLKKDNGCRCEKCKRDIFALSLNNLKPYYVATEKGRVMAKLANSENQFETDIIIQVTKAINKVRENPSHNF</sequence>